<evidence type="ECO:0000313" key="3">
    <source>
        <dbReference type="Proteomes" id="UP000077248"/>
    </source>
</evidence>
<dbReference type="OMA" id="RCYDESC"/>
<name>A0A177DJ91_ALTAL</name>
<feature type="region of interest" description="Disordered" evidence="1">
    <location>
        <begin position="154"/>
        <end position="207"/>
    </location>
</feature>
<feature type="region of interest" description="Disordered" evidence="1">
    <location>
        <begin position="223"/>
        <end position="275"/>
    </location>
</feature>
<proteinExistence type="predicted"/>
<dbReference type="Proteomes" id="UP000077248">
    <property type="component" value="Unassembled WGS sequence"/>
</dbReference>
<dbReference type="GeneID" id="29114113"/>
<reference evidence="2 3" key="1">
    <citation type="submission" date="2016-05" db="EMBL/GenBank/DDBJ databases">
        <title>Comparative analysis of secretome profiles of manganese(II)-oxidizing ascomycete fungi.</title>
        <authorList>
            <consortium name="DOE Joint Genome Institute"/>
            <person name="Zeiner C.A."/>
            <person name="Purvine S.O."/>
            <person name="Zink E.M."/>
            <person name="Wu S."/>
            <person name="Pasa-Tolic L."/>
            <person name="Chaput D.L."/>
            <person name="Haridas S."/>
            <person name="Grigoriev I.V."/>
            <person name="Santelli C.M."/>
            <person name="Hansel C.M."/>
        </authorList>
    </citation>
    <scope>NUCLEOTIDE SEQUENCE [LARGE SCALE GENOMIC DNA]</scope>
    <source>
        <strain evidence="2 3">SRC1lrK2f</strain>
    </source>
</reference>
<keyword evidence="3" id="KW-1185">Reference proteome</keyword>
<feature type="compositionally biased region" description="Acidic residues" evidence="1">
    <location>
        <begin position="242"/>
        <end position="264"/>
    </location>
</feature>
<evidence type="ECO:0000256" key="1">
    <source>
        <dbReference type="SAM" id="MobiDB-lite"/>
    </source>
</evidence>
<organism evidence="2 3">
    <name type="scientific">Alternaria alternata</name>
    <name type="common">Alternaria rot fungus</name>
    <name type="synonym">Torula alternata</name>
    <dbReference type="NCBI Taxonomy" id="5599"/>
    <lineage>
        <taxon>Eukaryota</taxon>
        <taxon>Fungi</taxon>
        <taxon>Dikarya</taxon>
        <taxon>Ascomycota</taxon>
        <taxon>Pezizomycotina</taxon>
        <taxon>Dothideomycetes</taxon>
        <taxon>Pleosporomycetidae</taxon>
        <taxon>Pleosporales</taxon>
        <taxon>Pleosporineae</taxon>
        <taxon>Pleosporaceae</taxon>
        <taxon>Alternaria</taxon>
        <taxon>Alternaria sect. Alternaria</taxon>
        <taxon>Alternaria alternata complex</taxon>
    </lineage>
</organism>
<dbReference type="EMBL" id="KV441481">
    <property type="protein sequence ID" value="OAG19271.1"/>
    <property type="molecule type" value="Genomic_DNA"/>
</dbReference>
<dbReference type="AlphaFoldDB" id="A0A177DJ91"/>
<gene>
    <name evidence="2" type="ORF">CC77DRAFT_1062426</name>
</gene>
<protein>
    <submittedName>
        <fullName evidence="2">Uncharacterized protein</fullName>
    </submittedName>
</protein>
<dbReference type="VEuPathDB" id="FungiDB:CC77DRAFT_1062426"/>
<dbReference type="RefSeq" id="XP_018384692.1">
    <property type="nucleotide sequence ID" value="XM_018528519.1"/>
</dbReference>
<accession>A0A177DJ91</accession>
<sequence length="275" mass="31300">MARLMSFPTCGFRPNRCYDESCGGDSDGFGRDTRDQRRMFIELQRQAYMYRLLNQYSSPGGIGRSQPPFLDHVRPSPMMGSHPQFGVPSPLGVNMGGSRLGGTGVMGFRMGFGMGSGMRLGTRVSGGRRRSTGCSSQPPFLGDLQMGYGQSSPFGLGQSPQLHPVFTSRHRQNDQPSWPQARRAPSSTSFFGDDEDNESGYDSSTIYNHPRWRSVGIRQLGRSPYEARPRPNWMHNYNDRYEEYDDEDDEDYEEGGEDESDFEDYYPVRRRRPRY</sequence>
<evidence type="ECO:0000313" key="2">
    <source>
        <dbReference type="EMBL" id="OAG19271.1"/>
    </source>
</evidence>
<dbReference type="KEGG" id="aalt:CC77DRAFT_1062426"/>